<dbReference type="CDD" id="cd09631">
    <property type="entry name" value="DOMON_DOH"/>
    <property type="match status" value="1"/>
</dbReference>
<accession>A0AAN9TNA6</accession>
<dbReference type="SMART" id="SM00664">
    <property type="entry name" value="DoH"/>
    <property type="match status" value="1"/>
</dbReference>
<dbReference type="InterPro" id="IPR045266">
    <property type="entry name" value="DOH_DOMON"/>
</dbReference>
<dbReference type="SMART" id="SM00686">
    <property type="entry name" value="DM13"/>
    <property type="match status" value="2"/>
</dbReference>
<dbReference type="PANTHER" id="PTHR24036:SF5">
    <property type="entry name" value="THROMBOMODULIN"/>
    <property type="match status" value="1"/>
</dbReference>
<keyword evidence="1" id="KW-0677">Repeat</keyword>
<dbReference type="EMBL" id="JBBCAQ010000010">
    <property type="protein sequence ID" value="KAK7602289.1"/>
    <property type="molecule type" value="Genomic_DNA"/>
</dbReference>
<comment type="caution">
    <text evidence="4">The sequence shown here is derived from an EMBL/GenBank/DDBJ whole genome shotgun (WGS) entry which is preliminary data.</text>
</comment>
<dbReference type="InterPro" id="IPR052126">
    <property type="entry name" value="Spindle_Org/Thrombomodulin"/>
</dbReference>
<name>A0AAN9TNA6_9HEMI</name>
<feature type="domain" description="DM13" evidence="3">
    <location>
        <begin position="2"/>
        <end position="116"/>
    </location>
</feature>
<evidence type="ECO:0000259" key="3">
    <source>
        <dbReference type="PROSITE" id="PS51549"/>
    </source>
</evidence>
<evidence type="ECO:0000259" key="2">
    <source>
        <dbReference type="PROSITE" id="PS50836"/>
    </source>
</evidence>
<sequence>MNDFGRRIGNFRAYGYGVAGTVYAVDESTLYIHGFRYNPPSQNAYFWMGNTQRPSPEGFIVPYPDTYKGSEPPELKFHNGSRIILKLPDGKKLKDVTWLSVWCPRFTLNFGEIFIPGDLEPPKMRVLPEFKRFAHGLRSGNITILDARTFYIPNLHYDGKGPDAYFWVGNGTEPSEHGVKVPNEIGSLDPLRAYEGEDIEIQLPGSLQVYDIDWLAVWCVKFSHNFGHVMVPNDLDVPPSLGQTKISPPWWYFSTSSTPTDSDKRKELSNCRELLAERLQVQWEVHEDRVVVQLSAAIRMDQYIAFGISGEHKRPSMVGSDVVVAFYDENGGKFHASDYYISATSQCDGKSGVCPDEVIRGRNDVKLIHGERRHGITTIIYERPLQTNEPVNDKPIVLGTKTNVIAAIGPLNSENEPNSHDLADKSLENIYIDFGSTGDYTCSRLEQEDDTPKKPWPKSTIRNTNVFRLQIGPSVGRRSNLPNNKRPSTGLVWYVNSKLSPELYVERGKTYTFVVEGGNIIGNYLQYHPLYLTDNEEGAFGRKSESEQKDQRIFGGISYDSEGNPLPNTAGRFCEYAYKTTDQTTLYETFEQFLQTLERRCDPGEPAYLNWTVDVETPNIVYYQCYIHNYMGSKIHVEDPTKPHTKKSSGSRKVFKQIALKQLRYEPLALTSPVDMADMTTVLKKTTT</sequence>
<reference evidence="4 5" key="1">
    <citation type="submission" date="2024-03" db="EMBL/GenBank/DDBJ databases">
        <title>Adaptation during the transition from Ophiocordyceps entomopathogen to insect associate is accompanied by gene loss and intensified selection.</title>
        <authorList>
            <person name="Ward C.M."/>
            <person name="Onetto C.A."/>
            <person name="Borneman A.R."/>
        </authorList>
    </citation>
    <scope>NUCLEOTIDE SEQUENCE [LARGE SCALE GENOMIC DNA]</scope>
    <source>
        <strain evidence="4">AWRI1</strain>
        <tissue evidence="4">Single Adult Female</tissue>
    </source>
</reference>
<protein>
    <recommendedName>
        <fullName evidence="6">Protein Skeletor</fullName>
    </recommendedName>
</protein>
<gene>
    <name evidence="4" type="ORF">V9T40_009730</name>
</gene>
<dbReference type="PANTHER" id="PTHR24036">
    <property type="entry name" value="SKELETOR-RELATED"/>
    <property type="match status" value="1"/>
</dbReference>
<evidence type="ECO:0000256" key="1">
    <source>
        <dbReference type="ARBA" id="ARBA00022737"/>
    </source>
</evidence>
<dbReference type="Pfam" id="PF10517">
    <property type="entry name" value="DM13"/>
    <property type="match status" value="2"/>
</dbReference>
<dbReference type="Pfam" id="PF03351">
    <property type="entry name" value="DOMON"/>
    <property type="match status" value="1"/>
</dbReference>
<evidence type="ECO:0000313" key="4">
    <source>
        <dbReference type="EMBL" id="KAK7602289.1"/>
    </source>
</evidence>
<organism evidence="4 5">
    <name type="scientific">Parthenolecanium corni</name>
    <dbReference type="NCBI Taxonomy" id="536013"/>
    <lineage>
        <taxon>Eukaryota</taxon>
        <taxon>Metazoa</taxon>
        <taxon>Ecdysozoa</taxon>
        <taxon>Arthropoda</taxon>
        <taxon>Hexapoda</taxon>
        <taxon>Insecta</taxon>
        <taxon>Pterygota</taxon>
        <taxon>Neoptera</taxon>
        <taxon>Paraneoptera</taxon>
        <taxon>Hemiptera</taxon>
        <taxon>Sternorrhyncha</taxon>
        <taxon>Coccoidea</taxon>
        <taxon>Coccidae</taxon>
        <taxon>Parthenolecanium</taxon>
    </lineage>
</organism>
<proteinExistence type="predicted"/>
<dbReference type="AlphaFoldDB" id="A0AAN9TNA6"/>
<dbReference type="PROSITE" id="PS51549">
    <property type="entry name" value="DM13"/>
    <property type="match status" value="2"/>
</dbReference>
<evidence type="ECO:0000313" key="5">
    <source>
        <dbReference type="Proteomes" id="UP001367676"/>
    </source>
</evidence>
<dbReference type="InterPro" id="IPR019545">
    <property type="entry name" value="DM13_domain"/>
</dbReference>
<keyword evidence="5" id="KW-1185">Reference proteome</keyword>
<dbReference type="InterPro" id="IPR005018">
    <property type="entry name" value="DOMON_domain"/>
</dbReference>
<evidence type="ECO:0008006" key="6">
    <source>
        <dbReference type="Google" id="ProtNLM"/>
    </source>
</evidence>
<dbReference type="Proteomes" id="UP001367676">
    <property type="component" value="Unassembled WGS sequence"/>
</dbReference>
<feature type="domain" description="DOMON" evidence="2">
    <location>
        <begin position="277"/>
        <end position="409"/>
    </location>
</feature>
<dbReference type="PROSITE" id="PS50836">
    <property type="entry name" value="DOMON"/>
    <property type="match status" value="1"/>
</dbReference>
<feature type="domain" description="DM13" evidence="3">
    <location>
        <begin position="128"/>
        <end position="232"/>
    </location>
</feature>